<sequence length="282" mass="30215">MTADDNKANDTTHRDPGDEDVDVPHAAVELGVWARAATSVVSLACLAAGSVAVFTSNNQAGTAVLFAGGVFGGIIALGGRLPTSIKIGDNEIKLAQARFLNAATKKIDKASPEEAGEIISSVAASAASPLADEDLEARQRAVARRLARLQSLGENYHRLVYTTLQGWAWNNKHVQLQVDQRPFDVTVTGNSKTGVEAVAKSPNTTLSPVDVERFADMVYGAKDELNHFVLVANVPLGTTAKDFWSKIPALQESNVQFIVAEDYSEIVNQLIPAIEEFEQESE</sequence>
<evidence type="ECO:0000313" key="4">
    <source>
        <dbReference type="Proteomes" id="UP001597419"/>
    </source>
</evidence>
<feature type="region of interest" description="Disordered" evidence="1">
    <location>
        <begin position="1"/>
        <end position="21"/>
    </location>
</feature>
<keyword evidence="4" id="KW-1185">Reference proteome</keyword>
<keyword evidence="2" id="KW-0472">Membrane</keyword>
<comment type="caution">
    <text evidence="3">The sequence shown here is derived from an EMBL/GenBank/DDBJ whole genome shotgun (WGS) entry which is preliminary data.</text>
</comment>
<feature type="compositionally biased region" description="Basic and acidic residues" evidence="1">
    <location>
        <begin position="1"/>
        <end position="16"/>
    </location>
</feature>
<keyword evidence="2" id="KW-1133">Transmembrane helix</keyword>
<feature type="transmembrane region" description="Helical" evidence="2">
    <location>
        <begin position="32"/>
        <end position="54"/>
    </location>
</feature>
<accession>A0ABW5GI93</accession>
<keyword evidence="2" id="KW-0812">Transmembrane</keyword>
<gene>
    <name evidence="3" type="ORF">ACFSYJ_18185</name>
</gene>
<organism evidence="3 4">
    <name type="scientific">Amycolatopsis samaneae</name>
    <dbReference type="NCBI Taxonomy" id="664691"/>
    <lineage>
        <taxon>Bacteria</taxon>
        <taxon>Bacillati</taxon>
        <taxon>Actinomycetota</taxon>
        <taxon>Actinomycetes</taxon>
        <taxon>Pseudonocardiales</taxon>
        <taxon>Pseudonocardiaceae</taxon>
        <taxon>Amycolatopsis</taxon>
    </lineage>
</organism>
<dbReference type="RefSeq" id="WP_345393662.1">
    <property type="nucleotide sequence ID" value="NZ_BAABHG010000006.1"/>
</dbReference>
<evidence type="ECO:0000313" key="3">
    <source>
        <dbReference type="EMBL" id="MFD2460543.1"/>
    </source>
</evidence>
<dbReference type="EMBL" id="JBHUKU010000009">
    <property type="protein sequence ID" value="MFD2460543.1"/>
    <property type="molecule type" value="Genomic_DNA"/>
</dbReference>
<name>A0ABW5GI93_9PSEU</name>
<proteinExistence type="predicted"/>
<feature type="transmembrane region" description="Helical" evidence="2">
    <location>
        <begin position="60"/>
        <end position="78"/>
    </location>
</feature>
<protein>
    <recommendedName>
        <fullName evidence="5">Restriction endonuclease type IV Mrr domain-containing protein</fullName>
    </recommendedName>
</protein>
<reference evidence="4" key="1">
    <citation type="journal article" date="2019" name="Int. J. Syst. Evol. Microbiol.">
        <title>The Global Catalogue of Microorganisms (GCM) 10K type strain sequencing project: providing services to taxonomists for standard genome sequencing and annotation.</title>
        <authorList>
            <consortium name="The Broad Institute Genomics Platform"/>
            <consortium name="The Broad Institute Genome Sequencing Center for Infectious Disease"/>
            <person name="Wu L."/>
            <person name="Ma J."/>
        </authorList>
    </citation>
    <scope>NUCLEOTIDE SEQUENCE [LARGE SCALE GENOMIC DNA]</scope>
    <source>
        <strain evidence="4">CGMCC 4.7643</strain>
    </source>
</reference>
<evidence type="ECO:0000256" key="2">
    <source>
        <dbReference type="SAM" id="Phobius"/>
    </source>
</evidence>
<evidence type="ECO:0008006" key="5">
    <source>
        <dbReference type="Google" id="ProtNLM"/>
    </source>
</evidence>
<evidence type="ECO:0000256" key="1">
    <source>
        <dbReference type="SAM" id="MobiDB-lite"/>
    </source>
</evidence>
<dbReference type="Proteomes" id="UP001597419">
    <property type="component" value="Unassembled WGS sequence"/>
</dbReference>